<dbReference type="CDD" id="cd06261">
    <property type="entry name" value="TM_PBP2"/>
    <property type="match status" value="1"/>
</dbReference>
<comment type="subcellular location">
    <subcellularLocation>
        <location evidence="1 7">Cell membrane</location>
        <topology evidence="1 7">Multi-pass membrane protein</topology>
    </subcellularLocation>
</comment>
<feature type="domain" description="ABC transmembrane type-1" evidence="8">
    <location>
        <begin position="95"/>
        <end position="300"/>
    </location>
</feature>
<dbReference type="SUPFAM" id="SSF161098">
    <property type="entry name" value="MetI-like"/>
    <property type="match status" value="1"/>
</dbReference>
<feature type="transmembrane region" description="Helical" evidence="7">
    <location>
        <begin position="279"/>
        <end position="300"/>
    </location>
</feature>
<dbReference type="PANTHER" id="PTHR43744">
    <property type="entry name" value="ABC TRANSPORTER PERMEASE PROTEIN MG189-RELATED-RELATED"/>
    <property type="match status" value="1"/>
</dbReference>
<evidence type="ECO:0000256" key="6">
    <source>
        <dbReference type="ARBA" id="ARBA00023136"/>
    </source>
</evidence>
<evidence type="ECO:0000259" key="8">
    <source>
        <dbReference type="PROSITE" id="PS50928"/>
    </source>
</evidence>
<keyword evidence="6 7" id="KW-0472">Membrane</keyword>
<comment type="similarity">
    <text evidence="7">Belongs to the binding-protein-dependent transport system permease family.</text>
</comment>
<keyword evidence="2 7" id="KW-0813">Transport</keyword>
<dbReference type="PROSITE" id="PS50928">
    <property type="entry name" value="ABC_TM1"/>
    <property type="match status" value="1"/>
</dbReference>
<name>A0ABV8KJY4_9ACTN</name>
<keyword evidence="4 7" id="KW-0812">Transmembrane</keyword>
<dbReference type="RefSeq" id="WP_377544001.1">
    <property type="nucleotide sequence ID" value="NZ_JBHSBN010000005.1"/>
</dbReference>
<evidence type="ECO:0000256" key="3">
    <source>
        <dbReference type="ARBA" id="ARBA00022475"/>
    </source>
</evidence>
<sequence>MTIPPPVRARTATTGRRPRRPVWEEKPTLIGQLGKALSLAVILALILFPLYCVVITSFSTQGSINIAGGIVIVPHGLTLDAYRAMLSGEVVTRALVIALLITLVGTAVSMVVSVLCAYGLSRQGSLGHRTILLTFIATMFFSGGLIPTFIVVANVFHGYDQYWALILPGAVSVFNILIIRAFYMNTARDLIDAARIDGAGDWRILVSVVLPTSKAVSAVMALFYGVGYWNSWFNVMLYMPADSQKWPIQYVLYQYVNQGASMPGVAAHEVAGHSKPAPLSLQMAVVVLTLVPVVIVYPFVQKHFAKGALTGAIKG</sequence>
<evidence type="ECO:0000256" key="2">
    <source>
        <dbReference type="ARBA" id="ARBA00022448"/>
    </source>
</evidence>
<keyword evidence="10" id="KW-1185">Reference proteome</keyword>
<evidence type="ECO:0000313" key="10">
    <source>
        <dbReference type="Proteomes" id="UP001595868"/>
    </source>
</evidence>
<evidence type="ECO:0000256" key="1">
    <source>
        <dbReference type="ARBA" id="ARBA00004651"/>
    </source>
</evidence>
<feature type="transmembrane region" description="Helical" evidence="7">
    <location>
        <begin position="94"/>
        <end position="120"/>
    </location>
</feature>
<keyword evidence="5 7" id="KW-1133">Transmembrane helix</keyword>
<reference evidence="10" key="1">
    <citation type="journal article" date="2019" name="Int. J. Syst. Evol. Microbiol.">
        <title>The Global Catalogue of Microorganisms (GCM) 10K type strain sequencing project: providing services to taxonomists for standard genome sequencing and annotation.</title>
        <authorList>
            <consortium name="The Broad Institute Genomics Platform"/>
            <consortium name="The Broad Institute Genome Sequencing Center for Infectious Disease"/>
            <person name="Wu L."/>
            <person name="Ma J."/>
        </authorList>
    </citation>
    <scope>NUCLEOTIDE SEQUENCE [LARGE SCALE GENOMIC DNA]</scope>
    <source>
        <strain evidence="10">2902at01</strain>
    </source>
</reference>
<evidence type="ECO:0000256" key="7">
    <source>
        <dbReference type="RuleBase" id="RU363032"/>
    </source>
</evidence>
<keyword evidence="3" id="KW-1003">Cell membrane</keyword>
<feature type="transmembrane region" description="Helical" evidence="7">
    <location>
        <begin position="36"/>
        <end position="56"/>
    </location>
</feature>
<feature type="transmembrane region" description="Helical" evidence="7">
    <location>
        <begin position="204"/>
        <end position="229"/>
    </location>
</feature>
<feature type="transmembrane region" description="Helical" evidence="7">
    <location>
        <begin position="162"/>
        <end position="183"/>
    </location>
</feature>
<dbReference type="Pfam" id="PF00528">
    <property type="entry name" value="BPD_transp_1"/>
    <property type="match status" value="1"/>
</dbReference>
<organism evidence="9 10">
    <name type="scientific">Micromonospora zhanjiangensis</name>
    <dbReference type="NCBI Taxonomy" id="1522057"/>
    <lineage>
        <taxon>Bacteria</taxon>
        <taxon>Bacillati</taxon>
        <taxon>Actinomycetota</taxon>
        <taxon>Actinomycetes</taxon>
        <taxon>Micromonosporales</taxon>
        <taxon>Micromonosporaceae</taxon>
        <taxon>Micromonospora</taxon>
    </lineage>
</organism>
<dbReference type="InterPro" id="IPR035906">
    <property type="entry name" value="MetI-like_sf"/>
</dbReference>
<dbReference type="EMBL" id="JBHSBN010000005">
    <property type="protein sequence ID" value="MFC4106318.1"/>
    <property type="molecule type" value="Genomic_DNA"/>
</dbReference>
<dbReference type="Proteomes" id="UP001595868">
    <property type="component" value="Unassembled WGS sequence"/>
</dbReference>
<accession>A0ABV8KJY4</accession>
<dbReference type="Gene3D" id="1.10.3720.10">
    <property type="entry name" value="MetI-like"/>
    <property type="match status" value="1"/>
</dbReference>
<dbReference type="PANTHER" id="PTHR43744:SF9">
    <property type="entry name" value="POLYGALACTURONAN_RHAMNOGALACTURONAN TRANSPORT SYSTEM PERMEASE PROTEIN YTCP"/>
    <property type="match status" value="1"/>
</dbReference>
<feature type="transmembrane region" description="Helical" evidence="7">
    <location>
        <begin position="132"/>
        <end position="156"/>
    </location>
</feature>
<comment type="caution">
    <text evidence="9">The sequence shown here is derived from an EMBL/GenBank/DDBJ whole genome shotgun (WGS) entry which is preliminary data.</text>
</comment>
<evidence type="ECO:0000313" key="9">
    <source>
        <dbReference type="EMBL" id="MFC4106318.1"/>
    </source>
</evidence>
<gene>
    <name evidence="9" type="ORF">ACFOX0_10265</name>
</gene>
<dbReference type="InterPro" id="IPR000515">
    <property type="entry name" value="MetI-like"/>
</dbReference>
<evidence type="ECO:0000256" key="5">
    <source>
        <dbReference type="ARBA" id="ARBA00022989"/>
    </source>
</evidence>
<evidence type="ECO:0000256" key="4">
    <source>
        <dbReference type="ARBA" id="ARBA00022692"/>
    </source>
</evidence>
<protein>
    <submittedName>
        <fullName evidence="9">Carbohydrate ABC transporter permease</fullName>
    </submittedName>
</protein>
<proteinExistence type="inferred from homology"/>